<dbReference type="InterPro" id="IPR036661">
    <property type="entry name" value="Luciferase-like_sf"/>
</dbReference>
<dbReference type="GO" id="GO:0016705">
    <property type="term" value="F:oxidoreductase activity, acting on paired donors, with incorporation or reduction of molecular oxygen"/>
    <property type="evidence" value="ECO:0007669"/>
    <property type="project" value="InterPro"/>
</dbReference>
<dbReference type="InterPro" id="IPR050766">
    <property type="entry name" value="Bact_Lucif_Oxidored"/>
</dbReference>
<dbReference type="PANTHER" id="PTHR30137:SF6">
    <property type="entry name" value="LUCIFERASE-LIKE MONOOXYGENASE"/>
    <property type="match status" value="1"/>
</dbReference>
<evidence type="ECO:0000313" key="4">
    <source>
        <dbReference type="EMBL" id="SEM14884.1"/>
    </source>
</evidence>
<dbReference type="Gene3D" id="3.20.20.30">
    <property type="entry name" value="Luciferase-like domain"/>
    <property type="match status" value="1"/>
</dbReference>
<dbReference type="Proteomes" id="UP000199421">
    <property type="component" value="Unassembled WGS sequence"/>
</dbReference>
<dbReference type="STRING" id="407022.SAMN05661044_04357"/>
<proteinExistence type="predicted"/>
<gene>
    <name evidence="4" type="ORF">SAMN05661044_04357</name>
</gene>
<dbReference type="AlphaFoldDB" id="A0A1H7W0Q3"/>
<dbReference type="Pfam" id="PF00296">
    <property type="entry name" value="Bac_luciferase"/>
    <property type="match status" value="1"/>
</dbReference>
<sequence>MTKQIPLSALELAVVVEGGDAGTAINSTVEVAQHIEQLGYQRIWLAEHHNMEHIASSATAVLIGHVAGHTKNIRVGSGGIMLPNHTPLIIAEQFGTLETLYPGRIDLGLGRAPGTDQLTAMAIRKNNMNAAYQFPDDVKELQQFLHTENVASKVRAFPGEGLDIPIWILGSSTDSAHLAAKFGLPYAFASHFAPAQFRAAIDIYKREFRPSDQLQKPYVMACVNIIAAETDEEAAVLSTSLFRMFIGILTDRRQPLQPPVPSLEPYWNPEIQYAVNNMTACTFIGSKESIRQKLSVFIAETGIDELMAASYIYDSEKKLRSFTILKDALSEI</sequence>
<evidence type="ECO:0000313" key="5">
    <source>
        <dbReference type="Proteomes" id="UP000199421"/>
    </source>
</evidence>
<comment type="similarity">
    <text evidence="1">To bacterial alkanal monooxygenase alpha and beta chains.</text>
</comment>
<accession>A0A1H7W0Q3</accession>
<dbReference type="InterPro" id="IPR019949">
    <property type="entry name" value="CmoO-like"/>
</dbReference>
<keyword evidence="5" id="KW-1185">Reference proteome</keyword>
<dbReference type="InterPro" id="IPR011251">
    <property type="entry name" value="Luciferase-like_dom"/>
</dbReference>
<evidence type="ECO:0000256" key="1">
    <source>
        <dbReference type="ARBA" id="ARBA00007789"/>
    </source>
</evidence>
<dbReference type="SUPFAM" id="SSF51679">
    <property type="entry name" value="Bacterial luciferase-like"/>
    <property type="match status" value="1"/>
</dbReference>
<reference evidence="5" key="1">
    <citation type="submission" date="2016-10" db="EMBL/GenBank/DDBJ databases">
        <authorList>
            <person name="Varghese N."/>
            <person name="Submissions S."/>
        </authorList>
    </citation>
    <scope>NUCLEOTIDE SEQUENCE [LARGE SCALE GENOMIC DNA]</scope>
    <source>
        <strain evidence="5">DSM 18733</strain>
    </source>
</reference>
<feature type="domain" description="Luciferase-like" evidence="3">
    <location>
        <begin position="19"/>
        <end position="304"/>
    </location>
</feature>
<dbReference type="RefSeq" id="WP_093328913.1">
    <property type="nucleotide sequence ID" value="NZ_FOAF01000008.1"/>
</dbReference>
<dbReference type="NCBIfam" id="TIGR03558">
    <property type="entry name" value="oxido_grp_1"/>
    <property type="match status" value="1"/>
</dbReference>
<dbReference type="FunFam" id="3.20.20.30:FF:000002">
    <property type="entry name" value="LLM class flavin-dependent oxidoreductase"/>
    <property type="match status" value="1"/>
</dbReference>
<dbReference type="CDD" id="cd00347">
    <property type="entry name" value="Flavin_utilizing_monoxygenases"/>
    <property type="match status" value="1"/>
</dbReference>
<dbReference type="OrthoDB" id="9780518at2"/>
<evidence type="ECO:0000259" key="3">
    <source>
        <dbReference type="Pfam" id="PF00296"/>
    </source>
</evidence>
<dbReference type="PANTHER" id="PTHR30137">
    <property type="entry name" value="LUCIFERASE-LIKE MONOOXYGENASE"/>
    <property type="match status" value="1"/>
</dbReference>
<organism evidence="4 5">
    <name type="scientific">Olivibacter domesticus</name>
    <name type="common">Pseudosphingobacterium domesticum</name>
    <dbReference type="NCBI Taxonomy" id="407022"/>
    <lineage>
        <taxon>Bacteria</taxon>
        <taxon>Pseudomonadati</taxon>
        <taxon>Bacteroidota</taxon>
        <taxon>Sphingobacteriia</taxon>
        <taxon>Sphingobacteriales</taxon>
        <taxon>Sphingobacteriaceae</taxon>
        <taxon>Olivibacter</taxon>
    </lineage>
</organism>
<dbReference type="GO" id="GO:0005829">
    <property type="term" value="C:cytosol"/>
    <property type="evidence" value="ECO:0007669"/>
    <property type="project" value="TreeGrafter"/>
</dbReference>
<protein>
    <recommendedName>
        <fullName evidence="2">Luciferase-like monooxygenase</fullName>
    </recommendedName>
</protein>
<name>A0A1H7W0Q3_OLID1</name>
<evidence type="ECO:0000256" key="2">
    <source>
        <dbReference type="ARBA" id="ARBA00074555"/>
    </source>
</evidence>
<dbReference type="EMBL" id="FOAF01000008">
    <property type="protein sequence ID" value="SEM14884.1"/>
    <property type="molecule type" value="Genomic_DNA"/>
</dbReference>